<dbReference type="GO" id="GO:0070449">
    <property type="term" value="C:elongin complex"/>
    <property type="evidence" value="ECO:0007669"/>
    <property type="project" value="InterPro"/>
</dbReference>
<accession>A0A0U5FN19</accession>
<organism evidence="2 3">
    <name type="scientific">Aspergillus calidoustus</name>
    <dbReference type="NCBI Taxonomy" id="454130"/>
    <lineage>
        <taxon>Eukaryota</taxon>
        <taxon>Fungi</taxon>
        <taxon>Dikarya</taxon>
        <taxon>Ascomycota</taxon>
        <taxon>Pezizomycotina</taxon>
        <taxon>Eurotiomycetes</taxon>
        <taxon>Eurotiomycetidae</taxon>
        <taxon>Eurotiales</taxon>
        <taxon>Aspergillaceae</taxon>
        <taxon>Aspergillus</taxon>
        <taxon>Aspergillus subgen. Nidulantes</taxon>
    </lineage>
</organism>
<dbReference type="PANTHER" id="PTHR15141">
    <property type="entry name" value="TRANSCRIPTION ELONGATION FACTOR B POLYPEPTIDE 3"/>
    <property type="match status" value="1"/>
</dbReference>
<feature type="compositionally biased region" description="Polar residues" evidence="1">
    <location>
        <begin position="248"/>
        <end position="267"/>
    </location>
</feature>
<dbReference type="PANTHER" id="PTHR15141:SF76">
    <property type="entry name" value="TRANSCRIPTION ELONGATION FACTOR B POLYPEPTIDE 3"/>
    <property type="match status" value="1"/>
</dbReference>
<gene>
    <name evidence="2" type="ORF">ASPCAL00412</name>
</gene>
<protein>
    <recommendedName>
        <fullName evidence="4">RNA polymerase II transcription factor SIII (Elongin) subunit A</fullName>
    </recommendedName>
</protein>
<feature type="compositionally biased region" description="Polar residues" evidence="1">
    <location>
        <begin position="160"/>
        <end position="172"/>
    </location>
</feature>
<proteinExistence type="predicted"/>
<feature type="region of interest" description="Disordered" evidence="1">
    <location>
        <begin position="156"/>
        <end position="370"/>
    </location>
</feature>
<dbReference type="Proteomes" id="UP000054771">
    <property type="component" value="Unassembled WGS sequence"/>
</dbReference>
<feature type="compositionally biased region" description="Polar residues" evidence="1">
    <location>
        <begin position="208"/>
        <end position="218"/>
    </location>
</feature>
<feature type="compositionally biased region" description="Polar residues" evidence="1">
    <location>
        <begin position="280"/>
        <end position="290"/>
    </location>
</feature>
<dbReference type="InterPro" id="IPR010684">
    <property type="entry name" value="RNA_pol_II_trans_fac_SIII_A"/>
</dbReference>
<sequence>MPAPSLRHLCTATAIRNVKYLNDIGNIPYELARPFLLKIESPEKLRSLELQSPHLMKDDVELWLEFIKRDIPRSDEIELPEQPDCWYDVYCDLREQVQRAVDEDAEKLKMALDGISSERAKHSAILVDRRSLHLPRERPTAKQRYASFDRKMGGIAPVFSSKNRSGSSSDPQGTPIWSFGRPSAPRETKKKNIFTATKRNPALAVPTKQLNNRATQVRQAPRSLIEEHRRPPESAIPQRPTLRVPGRSGSQAAGRSHSSPVVVNSSLQEREARLRALKSGRTTASASPSRTHPRPLPQVSSSARSGLSSSSSSARPSPGSLATTARSQPRTAQAAAEDFRSSESASNTGLEASRASPPRAMVRKRPAPNVFIQPKKKKVLQRPSLLASSWLMLSA</sequence>
<dbReference type="InterPro" id="IPR051870">
    <property type="entry name" value="Elongin-A_domain"/>
</dbReference>
<name>A0A0U5FN19_ASPCI</name>
<reference evidence="3" key="1">
    <citation type="journal article" date="2016" name="Genome Announc.">
        <title>Draft genome sequences of fungus Aspergillus calidoustus.</title>
        <authorList>
            <person name="Horn F."/>
            <person name="Linde J."/>
            <person name="Mattern D.J."/>
            <person name="Walther G."/>
            <person name="Guthke R."/>
            <person name="Scherlach K."/>
            <person name="Martin K."/>
            <person name="Brakhage A.A."/>
            <person name="Petzke L."/>
            <person name="Valiante V."/>
        </authorList>
    </citation>
    <scope>NUCLEOTIDE SEQUENCE [LARGE SCALE GENOMIC DNA]</scope>
    <source>
        <strain evidence="3">SF006504</strain>
    </source>
</reference>
<dbReference type="EMBL" id="CDMC01000001">
    <property type="protein sequence ID" value="CEL00816.1"/>
    <property type="molecule type" value="Genomic_DNA"/>
</dbReference>
<evidence type="ECO:0008006" key="4">
    <source>
        <dbReference type="Google" id="ProtNLM"/>
    </source>
</evidence>
<feature type="compositionally biased region" description="Polar residues" evidence="1">
    <location>
        <begin position="322"/>
        <end position="331"/>
    </location>
</feature>
<dbReference type="OMA" id="DCWYDVY"/>
<dbReference type="STRING" id="454130.A0A0U5FN19"/>
<dbReference type="OrthoDB" id="21513at2759"/>
<dbReference type="Pfam" id="PF06881">
    <property type="entry name" value="Elongin_A"/>
    <property type="match status" value="1"/>
</dbReference>
<evidence type="ECO:0000313" key="2">
    <source>
        <dbReference type="EMBL" id="CEL00816.1"/>
    </source>
</evidence>
<dbReference type="GO" id="GO:0006368">
    <property type="term" value="P:transcription elongation by RNA polymerase II"/>
    <property type="evidence" value="ECO:0007669"/>
    <property type="project" value="InterPro"/>
</dbReference>
<keyword evidence="3" id="KW-1185">Reference proteome</keyword>
<evidence type="ECO:0000313" key="3">
    <source>
        <dbReference type="Proteomes" id="UP000054771"/>
    </source>
</evidence>
<dbReference type="Gene3D" id="6.10.250.3180">
    <property type="match status" value="1"/>
</dbReference>
<dbReference type="AlphaFoldDB" id="A0A0U5FN19"/>
<evidence type="ECO:0000256" key="1">
    <source>
        <dbReference type="SAM" id="MobiDB-lite"/>
    </source>
</evidence>
<feature type="compositionally biased region" description="Low complexity" evidence="1">
    <location>
        <begin position="300"/>
        <end position="321"/>
    </location>
</feature>